<accession>A0A3Q7YBN0</accession>
<organism evidence="2 3">
    <name type="scientific">Cicer arietinum</name>
    <name type="common">Chickpea</name>
    <name type="synonym">Garbanzo</name>
    <dbReference type="NCBI Taxonomy" id="3827"/>
    <lineage>
        <taxon>Eukaryota</taxon>
        <taxon>Viridiplantae</taxon>
        <taxon>Streptophyta</taxon>
        <taxon>Embryophyta</taxon>
        <taxon>Tracheophyta</taxon>
        <taxon>Spermatophyta</taxon>
        <taxon>Magnoliopsida</taxon>
        <taxon>eudicotyledons</taxon>
        <taxon>Gunneridae</taxon>
        <taxon>Pentapetalae</taxon>
        <taxon>rosids</taxon>
        <taxon>fabids</taxon>
        <taxon>Fabales</taxon>
        <taxon>Fabaceae</taxon>
        <taxon>Papilionoideae</taxon>
        <taxon>50 kb inversion clade</taxon>
        <taxon>NPAAA clade</taxon>
        <taxon>Hologalegina</taxon>
        <taxon>IRL clade</taxon>
        <taxon>Cicereae</taxon>
        <taxon>Cicer</taxon>
    </lineage>
</organism>
<dbReference type="STRING" id="3827.A0A3Q7YBN0"/>
<evidence type="ECO:0000313" key="2">
    <source>
        <dbReference type="Proteomes" id="UP000087171"/>
    </source>
</evidence>
<reference evidence="3" key="2">
    <citation type="submission" date="2025-08" db="UniProtKB">
        <authorList>
            <consortium name="RefSeq"/>
        </authorList>
    </citation>
    <scope>IDENTIFICATION</scope>
    <source>
        <tissue evidence="3">Etiolated seedlings</tissue>
    </source>
</reference>
<feature type="domain" description="ATP-dependent helicase CHD1-2/hrp3 HTH" evidence="1">
    <location>
        <begin position="116"/>
        <end position="156"/>
    </location>
</feature>
<dbReference type="RefSeq" id="XP_073225046.1">
    <property type="nucleotide sequence ID" value="XM_073368945.1"/>
</dbReference>
<evidence type="ECO:0000313" key="3">
    <source>
        <dbReference type="RefSeq" id="XP_027190702.1"/>
    </source>
</evidence>
<proteinExistence type="predicted"/>
<dbReference type="Pfam" id="PF23588">
    <property type="entry name" value="HTH_CHD1_Hrp3"/>
    <property type="match status" value="1"/>
</dbReference>
<name>A0A3Q7YBN0_CICAR</name>
<dbReference type="OrthoDB" id="5857104at2759"/>
<evidence type="ECO:0000259" key="1">
    <source>
        <dbReference type="Pfam" id="PF23588"/>
    </source>
</evidence>
<dbReference type="RefSeq" id="XP_027190702.1">
    <property type="nucleotide sequence ID" value="XM_027334901.1"/>
</dbReference>
<dbReference type="InterPro" id="IPR056302">
    <property type="entry name" value="CHD1-2/Hrp3_HTH"/>
</dbReference>
<sequence>MIDGVSAQVRSWSYGNLSKRDALRFSRSVMKFGNESQINLISAEVGGAVGAAPLQAQTELFDVLIDGCREAVELESLDLKGPLLDFFGVPVKANELLIRVQEFQLLAKCITRYEDPIAQFRVLTYLKPLNWSKGCGWNQIDDARLLLGVYYHGFGS</sequence>
<dbReference type="Gene3D" id="1.10.10.60">
    <property type="entry name" value="Homeodomain-like"/>
    <property type="match status" value="1"/>
</dbReference>
<dbReference type="KEGG" id="cam:101491986"/>
<protein>
    <submittedName>
        <fullName evidence="3">Protein CHROMATIN REMODELING 5-like</fullName>
    </submittedName>
</protein>
<dbReference type="GeneID" id="101491986"/>
<dbReference type="Proteomes" id="UP000087171">
    <property type="component" value="Chromosome Ca5"/>
</dbReference>
<gene>
    <name evidence="3" type="primary">LOC101491986</name>
</gene>
<dbReference type="AlphaFoldDB" id="A0A3Q7YBN0"/>
<reference evidence="2" key="1">
    <citation type="journal article" date="2013" name="Nat. Biotechnol.">
        <title>Draft genome sequence of chickpea (Cicer arietinum) provides a resource for trait improvement.</title>
        <authorList>
            <person name="Varshney R.K."/>
            <person name="Song C."/>
            <person name="Saxena R.K."/>
            <person name="Azam S."/>
            <person name="Yu S."/>
            <person name="Sharpe A.G."/>
            <person name="Cannon S."/>
            <person name="Baek J."/>
            <person name="Rosen B.D."/>
            <person name="Tar'an B."/>
            <person name="Millan T."/>
            <person name="Zhang X."/>
            <person name="Ramsay L.D."/>
            <person name="Iwata A."/>
            <person name="Wang Y."/>
            <person name="Nelson W."/>
            <person name="Farmer A.D."/>
            <person name="Gaur P.M."/>
            <person name="Soderlund C."/>
            <person name="Penmetsa R.V."/>
            <person name="Xu C."/>
            <person name="Bharti A.K."/>
            <person name="He W."/>
            <person name="Winter P."/>
            <person name="Zhao S."/>
            <person name="Hane J.K."/>
            <person name="Carrasquilla-Garcia N."/>
            <person name="Condie J.A."/>
            <person name="Upadhyaya H.D."/>
            <person name="Luo M.C."/>
            <person name="Thudi M."/>
            <person name="Gowda C.L."/>
            <person name="Singh N.P."/>
            <person name="Lichtenzveig J."/>
            <person name="Gali K.K."/>
            <person name="Rubio J."/>
            <person name="Nadarajan N."/>
            <person name="Dolezel J."/>
            <person name="Bansal K.C."/>
            <person name="Xu X."/>
            <person name="Edwards D."/>
            <person name="Zhang G."/>
            <person name="Kahl G."/>
            <person name="Gil J."/>
            <person name="Singh K.B."/>
            <person name="Datta S.K."/>
            <person name="Jackson S.A."/>
            <person name="Wang J."/>
            <person name="Cook D.R."/>
        </authorList>
    </citation>
    <scope>NUCLEOTIDE SEQUENCE [LARGE SCALE GENOMIC DNA]</scope>
    <source>
        <strain evidence="2">cv. CDC Frontier</strain>
    </source>
</reference>
<keyword evidence="2" id="KW-1185">Reference proteome</keyword>